<reference evidence="2 3" key="1">
    <citation type="submission" date="2017-05" db="EMBL/GenBank/DDBJ databases">
        <title>Comparative genomics and methylome analysis of the gut commensal Bifidobacterium breve.</title>
        <authorList>
            <person name="Bottacini F."/>
            <person name="Morrissey R."/>
            <person name="Roberts R.J."/>
            <person name="James K."/>
            <person name="van Breen J."/>
            <person name="Egan M."/>
            <person name="Lambert J."/>
            <person name="van Limpt K."/>
            <person name="Stanton C."/>
            <person name="Knol J."/>
            <person name="O' Connell Motherway M."/>
            <person name="van Sinderen D."/>
        </authorList>
    </citation>
    <scope>NUCLEOTIDE SEQUENCE [LARGE SCALE GENOMIC DNA]</scope>
    <source>
        <strain evidence="2 3">NRBB51</strain>
    </source>
</reference>
<evidence type="ECO:0000256" key="1">
    <source>
        <dbReference type="SAM" id="MobiDB-lite"/>
    </source>
</evidence>
<evidence type="ECO:0000313" key="2">
    <source>
        <dbReference type="EMBL" id="AUD80202.1"/>
    </source>
</evidence>
<dbReference type="Gene3D" id="3.40.50.2300">
    <property type="match status" value="2"/>
</dbReference>
<gene>
    <name evidence="2" type="ORF">NRBB51_0087</name>
</gene>
<feature type="region of interest" description="Disordered" evidence="1">
    <location>
        <begin position="98"/>
        <end position="119"/>
    </location>
</feature>
<dbReference type="InterPro" id="IPR028082">
    <property type="entry name" value="Peripla_BP_I"/>
</dbReference>
<dbReference type="Proteomes" id="UP000232609">
    <property type="component" value="Chromosome"/>
</dbReference>
<organism evidence="2 3">
    <name type="scientific">Bifidobacterium breve</name>
    <dbReference type="NCBI Taxonomy" id="1685"/>
    <lineage>
        <taxon>Bacteria</taxon>
        <taxon>Bacillati</taxon>
        <taxon>Actinomycetota</taxon>
        <taxon>Actinomycetes</taxon>
        <taxon>Bifidobacteriales</taxon>
        <taxon>Bifidobacteriaceae</taxon>
        <taxon>Bifidobacterium</taxon>
    </lineage>
</organism>
<sequence>MIAFDQTKPLLKAFASAGVDTKKLYFVDGNTSDYSSELDAGLLEGSKGTIPGVNPSDDFVKRLESTGVDLKNTTTYGAETYDGIILAALAAQKGGSADGKTIQANIPSMRHRMQRKSGP</sequence>
<feature type="compositionally biased region" description="Basic residues" evidence="1">
    <location>
        <begin position="109"/>
        <end position="119"/>
    </location>
</feature>
<protein>
    <submittedName>
        <fullName evidence="2">Branched-chain amino acid transport system substrate-binding protein</fullName>
    </submittedName>
</protein>
<dbReference type="SUPFAM" id="SSF53822">
    <property type="entry name" value="Periplasmic binding protein-like I"/>
    <property type="match status" value="1"/>
</dbReference>
<proteinExistence type="predicted"/>
<name>A0AAN1M2Q8_BIFBR</name>
<accession>A0AAN1M2Q8</accession>
<dbReference type="AlphaFoldDB" id="A0AAN1M2Q8"/>
<evidence type="ECO:0000313" key="3">
    <source>
        <dbReference type="Proteomes" id="UP000232609"/>
    </source>
</evidence>
<dbReference type="EMBL" id="CP021392">
    <property type="protein sequence ID" value="AUD80202.1"/>
    <property type="molecule type" value="Genomic_DNA"/>
</dbReference>